<gene>
    <name evidence="1" type="ORF">FCALED_LOCUS17586</name>
</gene>
<protein>
    <submittedName>
        <fullName evidence="1">5049_t:CDS:1</fullName>
    </submittedName>
</protein>
<dbReference type="Proteomes" id="UP000789570">
    <property type="component" value="Unassembled WGS sequence"/>
</dbReference>
<comment type="caution">
    <text evidence="1">The sequence shown here is derived from an EMBL/GenBank/DDBJ whole genome shotgun (WGS) entry which is preliminary data.</text>
</comment>
<proteinExistence type="predicted"/>
<evidence type="ECO:0000313" key="2">
    <source>
        <dbReference type="Proteomes" id="UP000789570"/>
    </source>
</evidence>
<reference evidence="1" key="1">
    <citation type="submission" date="2021-06" db="EMBL/GenBank/DDBJ databases">
        <authorList>
            <person name="Kallberg Y."/>
            <person name="Tangrot J."/>
            <person name="Rosling A."/>
        </authorList>
    </citation>
    <scope>NUCLEOTIDE SEQUENCE</scope>
    <source>
        <strain evidence="1">UK204</strain>
    </source>
</reference>
<accession>A0A9N9JA70</accession>
<organism evidence="1 2">
    <name type="scientific">Funneliformis caledonium</name>
    <dbReference type="NCBI Taxonomy" id="1117310"/>
    <lineage>
        <taxon>Eukaryota</taxon>
        <taxon>Fungi</taxon>
        <taxon>Fungi incertae sedis</taxon>
        <taxon>Mucoromycota</taxon>
        <taxon>Glomeromycotina</taxon>
        <taxon>Glomeromycetes</taxon>
        <taxon>Glomerales</taxon>
        <taxon>Glomeraceae</taxon>
        <taxon>Funneliformis</taxon>
    </lineage>
</organism>
<dbReference type="AlphaFoldDB" id="A0A9N9JA70"/>
<name>A0A9N9JA70_9GLOM</name>
<sequence length="43" mass="4837">YASDTTIAEVLLCLNEKPCATVIFFRICVQELHKDLPVTKPTD</sequence>
<keyword evidence="2" id="KW-1185">Reference proteome</keyword>
<dbReference type="EMBL" id="CAJVPQ010027849">
    <property type="protein sequence ID" value="CAG8771913.1"/>
    <property type="molecule type" value="Genomic_DNA"/>
</dbReference>
<feature type="non-terminal residue" evidence="1">
    <location>
        <position position="1"/>
    </location>
</feature>
<feature type="non-terminal residue" evidence="1">
    <location>
        <position position="43"/>
    </location>
</feature>
<evidence type="ECO:0000313" key="1">
    <source>
        <dbReference type="EMBL" id="CAG8771913.1"/>
    </source>
</evidence>